<evidence type="ECO:0000256" key="2">
    <source>
        <dbReference type="SAM" id="Phobius"/>
    </source>
</evidence>
<keyword evidence="2" id="KW-0812">Transmembrane</keyword>
<feature type="transmembrane region" description="Helical" evidence="2">
    <location>
        <begin position="115"/>
        <end position="137"/>
    </location>
</feature>
<evidence type="ECO:0000313" key="4">
    <source>
        <dbReference type="Proteomes" id="UP000777438"/>
    </source>
</evidence>
<feature type="transmembrane region" description="Helical" evidence="2">
    <location>
        <begin position="13"/>
        <end position="33"/>
    </location>
</feature>
<feature type="transmembrane region" description="Helical" evidence="2">
    <location>
        <begin position="45"/>
        <end position="69"/>
    </location>
</feature>
<feature type="compositionally biased region" description="Basic and acidic residues" evidence="1">
    <location>
        <begin position="305"/>
        <end position="321"/>
    </location>
</feature>
<dbReference type="OrthoDB" id="3205825at2759"/>
<keyword evidence="2" id="KW-0472">Membrane</keyword>
<dbReference type="AlphaFoldDB" id="A0A9P8WAE4"/>
<proteinExistence type="predicted"/>
<evidence type="ECO:0000256" key="1">
    <source>
        <dbReference type="SAM" id="MobiDB-lite"/>
    </source>
</evidence>
<name>A0A9P8WAE4_9HYPO</name>
<feature type="transmembrane region" description="Helical" evidence="2">
    <location>
        <begin position="194"/>
        <end position="217"/>
    </location>
</feature>
<feature type="compositionally biased region" description="Polar residues" evidence="1">
    <location>
        <begin position="261"/>
        <end position="273"/>
    </location>
</feature>
<keyword evidence="2" id="KW-1133">Transmembrane helix</keyword>
<dbReference type="PANTHER" id="PTHR35179">
    <property type="entry name" value="PROTEIN CBG02620"/>
    <property type="match status" value="1"/>
</dbReference>
<organism evidence="3 4">
    <name type="scientific">Thelonectria olida</name>
    <dbReference type="NCBI Taxonomy" id="1576542"/>
    <lineage>
        <taxon>Eukaryota</taxon>
        <taxon>Fungi</taxon>
        <taxon>Dikarya</taxon>
        <taxon>Ascomycota</taxon>
        <taxon>Pezizomycotina</taxon>
        <taxon>Sordariomycetes</taxon>
        <taxon>Hypocreomycetidae</taxon>
        <taxon>Hypocreales</taxon>
        <taxon>Nectriaceae</taxon>
        <taxon>Thelonectria</taxon>
    </lineage>
</organism>
<feature type="transmembrane region" description="Helical" evidence="2">
    <location>
        <begin position="157"/>
        <end position="174"/>
    </location>
</feature>
<dbReference type="Proteomes" id="UP000777438">
    <property type="component" value="Unassembled WGS sequence"/>
</dbReference>
<feature type="region of interest" description="Disordered" evidence="1">
    <location>
        <begin position="256"/>
        <end position="283"/>
    </location>
</feature>
<feature type="transmembrane region" description="Helical" evidence="2">
    <location>
        <begin position="75"/>
        <end position="94"/>
    </location>
</feature>
<sequence>MTGSSTSVGDFKVASMAFGFTIGFGFLTTWEAIKQTRRNRNPLRSAYIYMLWGEIVANLGIMVTGWLWIDEVVESSVPILFFILLFWVFEVQLLMQIIINRIAIIAEHRSTITKIKWGTAAIMTCINIAVFCIFIPAHRNPPVSNLFVQINKYWDRTSKFLIMTLDAALNWYFLRTVEIRLVKQHNLNKYKPLISFNAKLMVLSVAMDAMLIGLMWLPNQSVFIQFHPVTYMVKLNIEMSMAKLITRLASRGSSDEYYPEMSNSHPTEGQSGHRSAVDRSSPWAHGNSVQLAQMSKVVAGDSDDDIRSSTDRPGIHRRTEIEVVVVDSDMKSYRPRGRAPSSVDDELPLTSDAGHPKEVAVEEIRRATSSVSRDS</sequence>
<keyword evidence="4" id="KW-1185">Reference proteome</keyword>
<gene>
    <name evidence="3" type="ORF">B0T10DRAFT_605121</name>
</gene>
<reference evidence="3 4" key="1">
    <citation type="journal article" date="2021" name="Nat. Commun.">
        <title>Genetic determinants of endophytism in the Arabidopsis root mycobiome.</title>
        <authorList>
            <person name="Mesny F."/>
            <person name="Miyauchi S."/>
            <person name="Thiergart T."/>
            <person name="Pickel B."/>
            <person name="Atanasova L."/>
            <person name="Karlsson M."/>
            <person name="Huettel B."/>
            <person name="Barry K.W."/>
            <person name="Haridas S."/>
            <person name="Chen C."/>
            <person name="Bauer D."/>
            <person name="Andreopoulos W."/>
            <person name="Pangilinan J."/>
            <person name="LaButti K."/>
            <person name="Riley R."/>
            <person name="Lipzen A."/>
            <person name="Clum A."/>
            <person name="Drula E."/>
            <person name="Henrissat B."/>
            <person name="Kohler A."/>
            <person name="Grigoriev I.V."/>
            <person name="Martin F.M."/>
            <person name="Hacquard S."/>
        </authorList>
    </citation>
    <scope>NUCLEOTIDE SEQUENCE [LARGE SCALE GENOMIC DNA]</scope>
    <source>
        <strain evidence="3 4">MPI-CAGE-CH-0241</strain>
    </source>
</reference>
<evidence type="ECO:0000313" key="3">
    <source>
        <dbReference type="EMBL" id="KAH6892367.1"/>
    </source>
</evidence>
<feature type="compositionally biased region" description="Basic and acidic residues" evidence="1">
    <location>
        <begin position="354"/>
        <end position="366"/>
    </location>
</feature>
<comment type="caution">
    <text evidence="3">The sequence shown here is derived from an EMBL/GenBank/DDBJ whole genome shotgun (WGS) entry which is preliminary data.</text>
</comment>
<feature type="region of interest" description="Disordered" evidence="1">
    <location>
        <begin position="297"/>
        <end position="375"/>
    </location>
</feature>
<accession>A0A9P8WAE4</accession>
<dbReference type="EMBL" id="JAGPYM010000007">
    <property type="protein sequence ID" value="KAH6892367.1"/>
    <property type="molecule type" value="Genomic_DNA"/>
</dbReference>
<dbReference type="PANTHER" id="PTHR35179:SF1">
    <property type="entry name" value="INTEGRAL MEMBRANE PROTEIN"/>
    <property type="match status" value="1"/>
</dbReference>
<protein>
    <recommendedName>
        <fullName evidence="5">Transmembrane protein</fullName>
    </recommendedName>
</protein>
<evidence type="ECO:0008006" key="5">
    <source>
        <dbReference type="Google" id="ProtNLM"/>
    </source>
</evidence>